<feature type="domain" description="Glycosyltransferase 2-like" evidence="4">
    <location>
        <begin position="6"/>
        <end position="170"/>
    </location>
</feature>
<dbReference type="Proteomes" id="UP001596494">
    <property type="component" value="Unassembled WGS sequence"/>
</dbReference>
<dbReference type="SUPFAM" id="SSF53448">
    <property type="entry name" value="Nucleotide-diphospho-sugar transferases"/>
    <property type="match status" value="1"/>
</dbReference>
<gene>
    <name evidence="5" type="ORF">ACFQMN_17830</name>
</gene>
<protein>
    <submittedName>
        <fullName evidence="5">Glycosyltransferase family 2 protein</fullName>
    </submittedName>
</protein>
<proteinExistence type="inferred from homology"/>
<evidence type="ECO:0000256" key="3">
    <source>
        <dbReference type="ARBA" id="ARBA00022679"/>
    </source>
</evidence>
<accession>A0ABW2K8Z9</accession>
<comment type="caution">
    <text evidence="5">The sequence shown here is derived from an EMBL/GenBank/DDBJ whole genome shotgun (WGS) entry which is preliminary data.</text>
</comment>
<sequence length="338" mass="39631">MNPAISIIVPVYNVEPYLRKCLNSILAQTFTDFEVIVVNDGSTDGSGEICDEFSKNDIRVKVIHEKFKGVSSARNTGVRFAQGEYIGFVDSDDRVEKEMYKKLYRLCIDSECDISICRLGREIDGKLMYPIQKGGYIVELSNEEAMKELFKGELYRFSLCNKLFKRDLFEGVNFPEGRIHEDMATTYKLFEKAKRISFIDYSGYIYVKRQNSILTKKYNSNRLDSFKGWEEIINFMKERYPQLSNEYLSSFVYWTVDNSFLVLNQVDKKRERNEYLNIIQNYAKPHCKNILLYCALPMKYKYLFLLISFFPGFLNLQYKLKRNSILGVFKASLIKRVS</sequence>
<dbReference type="InterPro" id="IPR001173">
    <property type="entry name" value="Glyco_trans_2-like"/>
</dbReference>
<dbReference type="RefSeq" id="WP_289215092.1">
    <property type="nucleotide sequence ID" value="NZ_JAPVRC010000002.1"/>
</dbReference>
<dbReference type="PANTHER" id="PTHR22916">
    <property type="entry name" value="GLYCOSYLTRANSFERASE"/>
    <property type="match status" value="1"/>
</dbReference>
<dbReference type="PANTHER" id="PTHR22916:SF51">
    <property type="entry name" value="GLYCOSYLTRANSFERASE EPSH-RELATED"/>
    <property type="match status" value="1"/>
</dbReference>
<evidence type="ECO:0000256" key="2">
    <source>
        <dbReference type="ARBA" id="ARBA00022676"/>
    </source>
</evidence>
<keyword evidence="3" id="KW-0808">Transferase</keyword>
<evidence type="ECO:0000313" key="5">
    <source>
        <dbReference type="EMBL" id="MFC7322727.1"/>
    </source>
</evidence>
<evidence type="ECO:0000313" key="6">
    <source>
        <dbReference type="Proteomes" id="UP001596494"/>
    </source>
</evidence>
<comment type="similarity">
    <text evidence="1">Belongs to the glycosyltransferase 2 family.</text>
</comment>
<organism evidence="5 6">
    <name type="scientific">Halobacillus campisalis</name>
    <dbReference type="NCBI Taxonomy" id="435909"/>
    <lineage>
        <taxon>Bacteria</taxon>
        <taxon>Bacillati</taxon>
        <taxon>Bacillota</taxon>
        <taxon>Bacilli</taxon>
        <taxon>Bacillales</taxon>
        <taxon>Bacillaceae</taxon>
        <taxon>Halobacillus</taxon>
    </lineage>
</organism>
<evidence type="ECO:0000259" key="4">
    <source>
        <dbReference type="Pfam" id="PF00535"/>
    </source>
</evidence>
<dbReference type="InterPro" id="IPR029044">
    <property type="entry name" value="Nucleotide-diphossugar_trans"/>
</dbReference>
<dbReference type="CDD" id="cd00761">
    <property type="entry name" value="Glyco_tranf_GTA_type"/>
    <property type="match status" value="1"/>
</dbReference>
<name>A0ABW2K8Z9_9BACI</name>
<dbReference type="Gene3D" id="3.90.550.10">
    <property type="entry name" value="Spore Coat Polysaccharide Biosynthesis Protein SpsA, Chain A"/>
    <property type="match status" value="1"/>
</dbReference>
<evidence type="ECO:0000256" key="1">
    <source>
        <dbReference type="ARBA" id="ARBA00006739"/>
    </source>
</evidence>
<reference evidence="6" key="1">
    <citation type="journal article" date="2019" name="Int. J. Syst. Evol. Microbiol.">
        <title>The Global Catalogue of Microorganisms (GCM) 10K type strain sequencing project: providing services to taxonomists for standard genome sequencing and annotation.</title>
        <authorList>
            <consortium name="The Broad Institute Genomics Platform"/>
            <consortium name="The Broad Institute Genome Sequencing Center for Infectious Disease"/>
            <person name="Wu L."/>
            <person name="Ma J."/>
        </authorList>
    </citation>
    <scope>NUCLEOTIDE SEQUENCE [LARGE SCALE GENOMIC DNA]</scope>
    <source>
        <strain evidence="6">CCUG 73951</strain>
    </source>
</reference>
<dbReference type="EMBL" id="JBHTBY010000017">
    <property type="protein sequence ID" value="MFC7322727.1"/>
    <property type="molecule type" value="Genomic_DNA"/>
</dbReference>
<dbReference type="Pfam" id="PF00535">
    <property type="entry name" value="Glycos_transf_2"/>
    <property type="match status" value="1"/>
</dbReference>
<keyword evidence="2" id="KW-0328">Glycosyltransferase</keyword>
<keyword evidence="6" id="KW-1185">Reference proteome</keyword>